<dbReference type="AlphaFoldDB" id="A0A3P8VQC3"/>
<proteinExistence type="inferred from homology"/>
<evidence type="ECO:0000256" key="3">
    <source>
        <dbReference type="ARBA" id="ARBA00023054"/>
    </source>
</evidence>
<reference evidence="6" key="3">
    <citation type="submission" date="2025-09" db="UniProtKB">
        <authorList>
            <consortium name="Ensembl"/>
        </authorList>
    </citation>
    <scope>IDENTIFICATION</scope>
</reference>
<dbReference type="PANTHER" id="PTHR18962:SF0">
    <property type="entry name" value="COILED-COIL DOMAIN-CONTAINING PROTEIN 39"/>
    <property type="match status" value="1"/>
</dbReference>
<dbReference type="KEGG" id="csem:103388745"/>
<feature type="coiled-coil region" evidence="5">
    <location>
        <begin position="433"/>
        <end position="474"/>
    </location>
</feature>
<keyword evidence="7" id="KW-1185">Reference proteome</keyword>
<evidence type="ECO:0000256" key="5">
    <source>
        <dbReference type="SAM" id="Coils"/>
    </source>
</evidence>
<sequence length="888" mass="104169">MANVFDSVLSNIGWDESFAIPEPNAENKALLEEIRIKETKLTQLKNKHESTKSQKQFINEFLRNGKQELDHIDALCKAKERERDLQNHLTALAVSEASRLTQDITKMEKELQYFEERGKHLGGNILKTKEKLEEFKEQMNWDQQAMDTFLEESARKDKETMAIIKYSQQDEQKIKSLSLAMEKSSLEANEKRKLFEQKYAETVSTQLALDKAAEILWQAHQETQQLIKQWENTVMQMQKRDAEMQQCAEQLEQSKQNIREMNATITVRMQFLETQKKNNKQIERKVTLSQQQVLIIRQDLETVENKCSSLQHDLDCCKGTLDKANTSVKTVMSNIGKMKDNVQENNKKIEEAKDQNTALEEKLQDVTHSTFTEEERAEHMEQFLKEEEMEIRELDLHLNEVVQELSRNREHLHGLKSKEKDSITNISRSRYTITCLKSELRKLQRELLKHQMNVNEQESNIICLSRKLARLQGDIKLEELHIFLSKIAELNKMVDEKQKTATMLSQTLKQSEDDIRFLKKEIEKSRPLKRSLNEKVEELMLIDRKSDSDLKKLRLKKQDSMVEQNIIKLKVKRVRDQLYNKADFVLSLEKRKLELQRDIKEREEELKVYREIQSQKLRILEQERQRIRVELNDKLVRIEVTKKRCEIMTFSFEAPEGEEDKWHAHSIVKIAQEKEELRRKGDCLDSAVCTLELENKALENVILRFSNSNTIFRKSLNKEKELSPEYREKVNLEKQLSVAADGLKNRKREVEELKKAIENINCSIESLLLQERTEKDKIVYKESIISKMNRELNSLHEKIERASRQCSRLSKEIRAANDTKGETFEEKDIKLKELKGLNKNGSKMLHEALEDKPDLRLVLEQYFTDAQLSIPTTTSTSSSLRSSKTSSS</sequence>
<dbReference type="RefSeq" id="XP_024917310.1">
    <property type="nucleotide sequence ID" value="XM_025061542.1"/>
</dbReference>
<dbReference type="GO" id="GO:0060287">
    <property type="term" value="P:epithelial cilium movement involved in determination of left/right asymmetry"/>
    <property type="evidence" value="ECO:0007669"/>
    <property type="project" value="TreeGrafter"/>
</dbReference>
<feature type="coiled-coil region" evidence="5">
    <location>
        <begin position="220"/>
        <end position="292"/>
    </location>
</feature>
<protein>
    <recommendedName>
        <fullName evidence="2">Coiled-coil domain-containing protein 39</fullName>
    </recommendedName>
</protein>
<dbReference type="OMA" id="VDADIPM"/>
<dbReference type="PANTHER" id="PTHR18962">
    <property type="entry name" value="COILED-COIL DOMAIN-CONTAINING PROTEIN 39"/>
    <property type="match status" value="1"/>
</dbReference>
<feature type="coiled-coil region" evidence="5">
    <location>
        <begin position="335"/>
        <end position="404"/>
    </location>
</feature>
<name>A0A3P8VQC3_CYNSE</name>
<dbReference type="GO" id="GO:0036159">
    <property type="term" value="P:inner dynein arm assembly"/>
    <property type="evidence" value="ECO:0007669"/>
    <property type="project" value="InterPro"/>
</dbReference>
<dbReference type="GeneID" id="103388745"/>
<comment type="similarity">
    <text evidence="1">Belongs to the CCDC39 family.</text>
</comment>
<evidence type="ECO:0000313" key="6">
    <source>
        <dbReference type="Ensembl" id="ENSCSEP00000016562.1"/>
    </source>
</evidence>
<dbReference type="GO" id="GO:0005576">
    <property type="term" value="C:extracellular region"/>
    <property type="evidence" value="ECO:0007669"/>
    <property type="project" value="GOC"/>
</dbReference>
<evidence type="ECO:0000256" key="2">
    <source>
        <dbReference type="ARBA" id="ARBA00016725"/>
    </source>
</evidence>
<dbReference type="InterPro" id="IPR033290">
    <property type="entry name" value="CCDC39"/>
</dbReference>
<dbReference type="GO" id="GO:0005930">
    <property type="term" value="C:axoneme"/>
    <property type="evidence" value="ECO:0007669"/>
    <property type="project" value="InterPro"/>
</dbReference>
<evidence type="ECO:0000256" key="4">
    <source>
        <dbReference type="ARBA" id="ARBA00045182"/>
    </source>
</evidence>
<dbReference type="SUPFAM" id="SSF57997">
    <property type="entry name" value="Tropomyosin"/>
    <property type="match status" value="1"/>
</dbReference>
<reference evidence="6 7" key="1">
    <citation type="journal article" date="2014" name="Nat. Genet.">
        <title>Whole-genome sequence of a flatfish provides insights into ZW sex chromosome evolution and adaptation to a benthic lifestyle.</title>
        <authorList>
            <person name="Chen S."/>
            <person name="Zhang G."/>
            <person name="Shao C."/>
            <person name="Huang Q."/>
            <person name="Liu G."/>
            <person name="Zhang P."/>
            <person name="Song W."/>
            <person name="An N."/>
            <person name="Chalopin D."/>
            <person name="Volff J.N."/>
            <person name="Hong Y."/>
            <person name="Li Q."/>
            <person name="Sha Z."/>
            <person name="Zhou H."/>
            <person name="Xie M."/>
            <person name="Yu Q."/>
            <person name="Liu Y."/>
            <person name="Xiang H."/>
            <person name="Wang N."/>
            <person name="Wu K."/>
            <person name="Yang C."/>
            <person name="Zhou Q."/>
            <person name="Liao X."/>
            <person name="Yang L."/>
            <person name="Hu Q."/>
            <person name="Zhang J."/>
            <person name="Meng L."/>
            <person name="Jin L."/>
            <person name="Tian Y."/>
            <person name="Lian J."/>
            <person name="Yang J."/>
            <person name="Miao G."/>
            <person name="Liu S."/>
            <person name="Liang Z."/>
            <person name="Yan F."/>
            <person name="Li Y."/>
            <person name="Sun B."/>
            <person name="Zhang H."/>
            <person name="Zhang J."/>
            <person name="Zhu Y."/>
            <person name="Du M."/>
            <person name="Zhao Y."/>
            <person name="Schartl M."/>
            <person name="Tang Q."/>
            <person name="Wang J."/>
        </authorList>
    </citation>
    <scope>NUCLEOTIDE SEQUENCE</scope>
</reference>
<dbReference type="InParanoid" id="A0A3P8VQC3"/>
<feature type="coiled-coil region" evidence="5">
    <location>
        <begin position="740"/>
        <end position="819"/>
    </location>
</feature>
<dbReference type="GeneTree" id="ENSGT00390000015010"/>
<feature type="coiled-coil region" evidence="5">
    <location>
        <begin position="585"/>
        <end position="637"/>
    </location>
</feature>
<organism evidence="6 7">
    <name type="scientific">Cynoglossus semilaevis</name>
    <name type="common">Tongue sole</name>
    <dbReference type="NCBI Taxonomy" id="244447"/>
    <lineage>
        <taxon>Eukaryota</taxon>
        <taxon>Metazoa</taxon>
        <taxon>Chordata</taxon>
        <taxon>Craniata</taxon>
        <taxon>Vertebrata</taxon>
        <taxon>Euteleostomi</taxon>
        <taxon>Actinopterygii</taxon>
        <taxon>Neopterygii</taxon>
        <taxon>Teleostei</taxon>
        <taxon>Neoteleostei</taxon>
        <taxon>Acanthomorphata</taxon>
        <taxon>Carangaria</taxon>
        <taxon>Pleuronectiformes</taxon>
        <taxon>Pleuronectoidei</taxon>
        <taxon>Cynoglossidae</taxon>
        <taxon>Cynoglossinae</taxon>
        <taxon>Cynoglossus</taxon>
    </lineage>
</organism>
<keyword evidence="3 5" id="KW-0175">Coiled coil</keyword>
<feature type="coiled-coil region" evidence="5">
    <location>
        <begin position="27"/>
        <end position="54"/>
    </location>
</feature>
<dbReference type="STRING" id="244447.ENSCSEP00000016562"/>
<reference evidence="6" key="2">
    <citation type="submission" date="2025-08" db="UniProtKB">
        <authorList>
            <consortium name="Ensembl"/>
        </authorList>
    </citation>
    <scope>IDENTIFICATION</scope>
</reference>
<comment type="function">
    <text evidence="4">Required for assembly of dynein regulatory complex (DRC) and inner dynein arm (IDA) complexes, which are responsible for ciliary beat regulation, thereby playing a central role in motility in cilia and flagella. Probably acts together with CCDC40 to form a molecular ruler that determines the 96 nanometer (nm) repeat length and arrangements of components in cilia and flagella. Not required for outer dynein arm complexes assembly.</text>
</comment>
<evidence type="ECO:0000256" key="1">
    <source>
        <dbReference type="ARBA" id="ARBA00005805"/>
    </source>
</evidence>
<dbReference type="GO" id="GO:0060285">
    <property type="term" value="P:cilium-dependent cell motility"/>
    <property type="evidence" value="ECO:0007669"/>
    <property type="project" value="TreeGrafter"/>
</dbReference>
<dbReference type="Proteomes" id="UP000265120">
    <property type="component" value="Chromosome 13"/>
</dbReference>
<dbReference type="OrthoDB" id="10259720at2759"/>
<accession>A0A3P8VQC3</accession>
<evidence type="ECO:0000313" key="7">
    <source>
        <dbReference type="Proteomes" id="UP000265120"/>
    </source>
</evidence>
<dbReference type="Pfam" id="PF24161">
    <property type="entry name" value="CCDC39"/>
    <property type="match status" value="1"/>
</dbReference>
<dbReference type="Ensembl" id="ENSCSET00000016774.1">
    <property type="protein sequence ID" value="ENSCSEP00000016562.1"/>
    <property type="gene ID" value="ENSCSEG00000010647.1"/>
</dbReference>